<dbReference type="RefSeq" id="WP_178367445.1">
    <property type="nucleotide sequence ID" value="NZ_JACADJ010000054.1"/>
</dbReference>
<evidence type="ECO:0000256" key="3">
    <source>
        <dbReference type="ARBA" id="ARBA00023237"/>
    </source>
</evidence>
<keyword evidence="3" id="KW-0998">Cell outer membrane</keyword>
<proteinExistence type="predicted"/>
<dbReference type="CDD" id="cd07185">
    <property type="entry name" value="OmpA_C-like"/>
    <property type="match status" value="1"/>
</dbReference>
<dbReference type="InterPro" id="IPR050330">
    <property type="entry name" value="Bact_OuterMem_StrucFunc"/>
</dbReference>
<comment type="subcellular location">
    <subcellularLocation>
        <location evidence="1">Cell outer membrane</location>
    </subcellularLocation>
</comment>
<dbReference type="Gene3D" id="1.25.40.10">
    <property type="entry name" value="Tetratricopeptide repeat domain"/>
    <property type="match status" value="1"/>
</dbReference>
<dbReference type="SUPFAM" id="SSF103088">
    <property type="entry name" value="OmpA-like"/>
    <property type="match status" value="1"/>
</dbReference>
<dbReference type="PROSITE" id="PS50005">
    <property type="entry name" value="TPR"/>
    <property type="match status" value="1"/>
</dbReference>
<evidence type="ECO:0000313" key="9">
    <source>
        <dbReference type="Proteomes" id="UP000553343"/>
    </source>
</evidence>
<evidence type="ECO:0000313" key="8">
    <source>
        <dbReference type="EMBL" id="NWH05990.1"/>
    </source>
</evidence>
<evidence type="ECO:0000256" key="6">
    <source>
        <dbReference type="SAM" id="SignalP"/>
    </source>
</evidence>
<gene>
    <name evidence="8" type="ORF">HXW94_13500</name>
</gene>
<accession>A0A850T0Y3</accession>
<dbReference type="PROSITE" id="PS51123">
    <property type="entry name" value="OMPA_2"/>
    <property type="match status" value="1"/>
</dbReference>
<feature type="repeat" description="TPR" evidence="4">
    <location>
        <begin position="64"/>
        <end position="97"/>
    </location>
</feature>
<sequence length="288" mass="32253">MKKIYFALMGLAVSVLCWVAVVPPALASEGCRYAKQLYDEAMNHTDNPEKIRLLEKSADLCPDFEIYFNLGQALEKEKKYEEARMAYKEAQLTTEDGRLQANALIMIGGSYEAQKAMHLAIRHYRQAQMLHENPKVDAHLQKLVLSLAGEYVPQVEIARALTESTKGFSVSPRIDLYINFDLGSHDLSSHGAQQQAGALGRALMNERLKGSHIYIVGHTDSQGDASYNMSLSMKRAESVKRFLIRQFPSLTSHLSLSIQGKGETRLLISPETTARHYAANRRVEVVVQ</sequence>
<feature type="chain" id="PRO_5032359346" evidence="6">
    <location>
        <begin position="28"/>
        <end position="288"/>
    </location>
</feature>
<keyword evidence="9" id="KW-1185">Reference proteome</keyword>
<dbReference type="InterPro" id="IPR006664">
    <property type="entry name" value="OMP_bac"/>
</dbReference>
<dbReference type="InterPro" id="IPR006665">
    <property type="entry name" value="OmpA-like"/>
</dbReference>
<dbReference type="PANTHER" id="PTHR30329:SF21">
    <property type="entry name" value="LIPOPROTEIN YIAD-RELATED"/>
    <property type="match status" value="1"/>
</dbReference>
<reference evidence="8 9" key="1">
    <citation type="submission" date="2020-06" db="EMBL/GenBank/DDBJ databases">
        <title>High-quality draft genome of sulfate reducer Desulfobacter latus type strain AcrS2 isolated from marine sediment.</title>
        <authorList>
            <person name="Hoppe M."/>
            <person name="Larsen C.K."/>
            <person name="Marshall I.P.G."/>
            <person name="Schramm A."/>
            <person name="Marietou A.G."/>
        </authorList>
    </citation>
    <scope>NUCLEOTIDE SEQUENCE [LARGE SCALE GENOMIC DNA]</scope>
    <source>
        <strain evidence="8 9">AcRS2</strain>
    </source>
</reference>
<dbReference type="AlphaFoldDB" id="A0A850T0Y3"/>
<dbReference type="PANTHER" id="PTHR30329">
    <property type="entry name" value="STATOR ELEMENT OF FLAGELLAR MOTOR COMPLEX"/>
    <property type="match status" value="1"/>
</dbReference>
<dbReference type="EMBL" id="JACADJ010000054">
    <property type="protein sequence ID" value="NWH05990.1"/>
    <property type="molecule type" value="Genomic_DNA"/>
</dbReference>
<protein>
    <submittedName>
        <fullName evidence="8">OmpA family protein</fullName>
    </submittedName>
</protein>
<dbReference type="GO" id="GO:0009279">
    <property type="term" value="C:cell outer membrane"/>
    <property type="evidence" value="ECO:0007669"/>
    <property type="project" value="UniProtKB-SubCell"/>
</dbReference>
<dbReference type="PRINTS" id="PR01021">
    <property type="entry name" value="OMPADOMAIN"/>
</dbReference>
<dbReference type="Proteomes" id="UP000553343">
    <property type="component" value="Unassembled WGS sequence"/>
</dbReference>
<keyword evidence="6" id="KW-0732">Signal</keyword>
<feature type="signal peptide" evidence="6">
    <location>
        <begin position="1"/>
        <end position="27"/>
    </location>
</feature>
<dbReference type="SMART" id="SM00028">
    <property type="entry name" value="TPR"/>
    <property type="match status" value="2"/>
</dbReference>
<dbReference type="Pfam" id="PF00691">
    <property type="entry name" value="OmpA"/>
    <property type="match status" value="1"/>
</dbReference>
<dbReference type="InterPro" id="IPR036737">
    <property type="entry name" value="OmpA-like_sf"/>
</dbReference>
<evidence type="ECO:0000256" key="2">
    <source>
        <dbReference type="ARBA" id="ARBA00023136"/>
    </source>
</evidence>
<evidence type="ECO:0000256" key="4">
    <source>
        <dbReference type="PROSITE-ProRule" id="PRU00339"/>
    </source>
</evidence>
<dbReference type="InterPro" id="IPR019734">
    <property type="entry name" value="TPR_rpt"/>
</dbReference>
<name>A0A850T0Y3_9BACT</name>
<dbReference type="InterPro" id="IPR011990">
    <property type="entry name" value="TPR-like_helical_dom_sf"/>
</dbReference>
<dbReference type="Gene3D" id="3.30.1330.60">
    <property type="entry name" value="OmpA-like domain"/>
    <property type="match status" value="1"/>
</dbReference>
<evidence type="ECO:0000256" key="1">
    <source>
        <dbReference type="ARBA" id="ARBA00004442"/>
    </source>
</evidence>
<organism evidence="8 9">
    <name type="scientific">Desulfobacter latus</name>
    <dbReference type="NCBI Taxonomy" id="2292"/>
    <lineage>
        <taxon>Bacteria</taxon>
        <taxon>Pseudomonadati</taxon>
        <taxon>Thermodesulfobacteriota</taxon>
        <taxon>Desulfobacteria</taxon>
        <taxon>Desulfobacterales</taxon>
        <taxon>Desulfobacteraceae</taxon>
        <taxon>Desulfobacter</taxon>
    </lineage>
</organism>
<evidence type="ECO:0000259" key="7">
    <source>
        <dbReference type="PROSITE" id="PS51123"/>
    </source>
</evidence>
<keyword evidence="4" id="KW-0802">TPR repeat</keyword>
<dbReference type="Pfam" id="PF13181">
    <property type="entry name" value="TPR_8"/>
    <property type="match status" value="1"/>
</dbReference>
<comment type="caution">
    <text evidence="8">The sequence shown here is derived from an EMBL/GenBank/DDBJ whole genome shotgun (WGS) entry which is preliminary data.</text>
</comment>
<evidence type="ECO:0000256" key="5">
    <source>
        <dbReference type="PROSITE-ProRule" id="PRU00473"/>
    </source>
</evidence>
<dbReference type="SUPFAM" id="SSF48452">
    <property type="entry name" value="TPR-like"/>
    <property type="match status" value="1"/>
</dbReference>
<keyword evidence="2 5" id="KW-0472">Membrane</keyword>
<feature type="domain" description="OmpA-like" evidence="7">
    <location>
        <begin position="167"/>
        <end position="288"/>
    </location>
</feature>